<feature type="region of interest" description="Disordered" evidence="4">
    <location>
        <begin position="1"/>
        <end position="147"/>
    </location>
</feature>
<feature type="compositionally biased region" description="Acidic residues" evidence="4">
    <location>
        <begin position="718"/>
        <end position="745"/>
    </location>
</feature>
<evidence type="ECO:0000256" key="3">
    <source>
        <dbReference type="ARBA" id="ARBA00023242"/>
    </source>
</evidence>
<accession>A0A6A6QNU5</accession>
<proteinExistence type="inferred from homology"/>
<dbReference type="PANTHER" id="PTHR12687:SF4">
    <property type="entry name" value="NUCLEOLAR COMPLEX PROTEIN 2 HOMOLOG"/>
    <property type="match status" value="1"/>
</dbReference>
<dbReference type="GO" id="GO:0005654">
    <property type="term" value="C:nucleoplasm"/>
    <property type="evidence" value="ECO:0007669"/>
    <property type="project" value="TreeGrafter"/>
</dbReference>
<dbReference type="EMBL" id="MU004191">
    <property type="protein sequence ID" value="KAF2493804.1"/>
    <property type="molecule type" value="Genomic_DNA"/>
</dbReference>
<evidence type="ECO:0000256" key="4">
    <source>
        <dbReference type="SAM" id="MobiDB-lite"/>
    </source>
</evidence>
<evidence type="ECO:0000256" key="1">
    <source>
        <dbReference type="ARBA" id="ARBA00004123"/>
    </source>
</evidence>
<keyword evidence="6" id="KW-1185">Reference proteome</keyword>
<dbReference type="GO" id="GO:0042273">
    <property type="term" value="P:ribosomal large subunit biogenesis"/>
    <property type="evidence" value="ECO:0007669"/>
    <property type="project" value="TreeGrafter"/>
</dbReference>
<evidence type="ECO:0000313" key="5">
    <source>
        <dbReference type="EMBL" id="KAF2493804.1"/>
    </source>
</evidence>
<gene>
    <name evidence="5" type="ORF">BU16DRAFT_528004</name>
</gene>
<dbReference type="AlphaFoldDB" id="A0A6A6QNU5"/>
<comment type="similarity">
    <text evidence="2">Belongs to the NOC2 family.</text>
</comment>
<feature type="compositionally biased region" description="Basic and acidic residues" evidence="4">
    <location>
        <begin position="8"/>
        <end position="27"/>
    </location>
</feature>
<protein>
    <submittedName>
        <fullName evidence="5">Nucleolar complex protein 2</fullName>
    </submittedName>
</protein>
<dbReference type="Pfam" id="PF03715">
    <property type="entry name" value="Noc2"/>
    <property type="match status" value="1"/>
</dbReference>
<dbReference type="GO" id="GO:0030690">
    <property type="term" value="C:Noc1p-Noc2p complex"/>
    <property type="evidence" value="ECO:0007669"/>
    <property type="project" value="TreeGrafter"/>
</dbReference>
<dbReference type="InterPro" id="IPR005343">
    <property type="entry name" value="Noc2"/>
</dbReference>
<feature type="compositionally biased region" description="Basic and acidic residues" evidence="4">
    <location>
        <begin position="37"/>
        <end position="66"/>
    </location>
</feature>
<comment type="subcellular location">
    <subcellularLocation>
        <location evidence="1">Nucleus</location>
    </subcellularLocation>
</comment>
<sequence>MPIKKSTKKFEKNHLKDVLGRRKDFAKTKQKQQIKAKRQERNAKDNARAADVEEEEAAKKAKKNQDGSKFADMSVDDFFQGGFEVPEMPKKKGKKSAAKANGVAPTTGKRKRTTPAEDKDLSDAQAEDSGSELGSEDGIGAHKGDLEALKSKDPEFYKYLQENDAELLDFDEDADLAEIDALSEDEDGTTPRKKQKKDTEGSDEVTKAMVKKWGAAMTEKHSLRATKEVVLAFRAASHLNEEDGKEYKYSISNSEVYHELLLIALKHVPEVIKHHLPTKETAAGKIRVPTDSKKYRTLGPLLKSHTTSVHHLLENLSDTATVRLTLDSLLEILPYILSFKKLIRDVVKTVVAVWSDTGSTEVTRVAAFLILRRMVVIGDPGIKEAVLKTTYQGLVKGSRNTTVHTIQGINLMKNTAAELWGLDANIGYTTGFNFIRQLAIHLRSSITNKEKESYKTVYNWQYVHSLDFWSRVVSAHCETLREAESGKESPLRPLIYPIVQVTTGAMRLIPTAQYFPLRFQLMRALLRVSMATATYIPLAPALFEVLNSAEMKKPPKPSTLKSLDFSTLIRAPKTYLRSRAYQDGVGDQVAELFAEFFVLWAKSIAFPELALPVMVVLKRWIKDMSKKNQGNKNGRVNSAIALVVQKLEANSKWVEERRTKVDFAPSNRAGVEGFLKEVEWEKSPLGAFVVGQRKQREQRAKLVEEGRKAEERKRKEDREEEMEVDQGGEFEASEDEEEIDDDEGSELSGRGD</sequence>
<feature type="region of interest" description="Disordered" evidence="4">
    <location>
        <begin position="696"/>
        <end position="752"/>
    </location>
</feature>
<dbReference type="Proteomes" id="UP000799750">
    <property type="component" value="Unassembled WGS sequence"/>
</dbReference>
<dbReference type="GO" id="GO:0005730">
    <property type="term" value="C:nucleolus"/>
    <property type="evidence" value="ECO:0007669"/>
    <property type="project" value="TreeGrafter"/>
</dbReference>
<reference evidence="5" key="1">
    <citation type="journal article" date="2020" name="Stud. Mycol.">
        <title>101 Dothideomycetes genomes: a test case for predicting lifestyles and emergence of pathogens.</title>
        <authorList>
            <person name="Haridas S."/>
            <person name="Albert R."/>
            <person name="Binder M."/>
            <person name="Bloem J."/>
            <person name="Labutti K."/>
            <person name="Salamov A."/>
            <person name="Andreopoulos B."/>
            <person name="Baker S."/>
            <person name="Barry K."/>
            <person name="Bills G."/>
            <person name="Bluhm B."/>
            <person name="Cannon C."/>
            <person name="Castanera R."/>
            <person name="Culley D."/>
            <person name="Daum C."/>
            <person name="Ezra D."/>
            <person name="Gonzalez J."/>
            <person name="Henrissat B."/>
            <person name="Kuo A."/>
            <person name="Liang C."/>
            <person name="Lipzen A."/>
            <person name="Lutzoni F."/>
            <person name="Magnuson J."/>
            <person name="Mondo S."/>
            <person name="Nolan M."/>
            <person name="Ohm R."/>
            <person name="Pangilinan J."/>
            <person name="Park H.-J."/>
            <person name="Ramirez L."/>
            <person name="Alfaro M."/>
            <person name="Sun H."/>
            <person name="Tritt A."/>
            <person name="Yoshinaga Y."/>
            <person name="Zwiers L.-H."/>
            <person name="Turgeon B."/>
            <person name="Goodwin S."/>
            <person name="Spatafora J."/>
            <person name="Crous P."/>
            <person name="Grigoriev I."/>
        </authorList>
    </citation>
    <scope>NUCLEOTIDE SEQUENCE</scope>
    <source>
        <strain evidence="5">CBS 269.34</strain>
    </source>
</reference>
<evidence type="ECO:0000313" key="6">
    <source>
        <dbReference type="Proteomes" id="UP000799750"/>
    </source>
</evidence>
<feature type="compositionally biased region" description="Basic and acidic residues" evidence="4">
    <location>
        <begin position="696"/>
        <end position="717"/>
    </location>
</feature>
<keyword evidence="3" id="KW-0539">Nucleus</keyword>
<dbReference type="PANTHER" id="PTHR12687">
    <property type="entry name" value="NUCLEOLAR COMPLEX 2 AND RAD4-RELATED"/>
    <property type="match status" value="1"/>
</dbReference>
<feature type="region of interest" description="Disordered" evidence="4">
    <location>
        <begin position="180"/>
        <end position="205"/>
    </location>
</feature>
<evidence type="ECO:0000256" key="2">
    <source>
        <dbReference type="ARBA" id="ARBA00005907"/>
    </source>
</evidence>
<name>A0A6A6QNU5_9PEZI</name>
<dbReference type="GO" id="GO:0030691">
    <property type="term" value="C:Noc2p-Noc3p complex"/>
    <property type="evidence" value="ECO:0007669"/>
    <property type="project" value="TreeGrafter"/>
</dbReference>
<organism evidence="5 6">
    <name type="scientific">Lophium mytilinum</name>
    <dbReference type="NCBI Taxonomy" id="390894"/>
    <lineage>
        <taxon>Eukaryota</taxon>
        <taxon>Fungi</taxon>
        <taxon>Dikarya</taxon>
        <taxon>Ascomycota</taxon>
        <taxon>Pezizomycotina</taxon>
        <taxon>Dothideomycetes</taxon>
        <taxon>Pleosporomycetidae</taxon>
        <taxon>Mytilinidiales</taxon>
        <taxon>Mytilinidiaceae</taxon>
        <taxon>Lophium</taxon>
    </lineage>
</organism>
<dbReference type="OrthoDB" id="10266662at2759"/>